<keyword evidence="2" id="KW-0645">Protease</keyword>
<evidence type="ECO:0000259" key="7">
    <source>
        <dbReference type="PROSITE" id="PS50203"/>
    </source>
</evidence>
<dbReference type="CDD" id="cd00044">
    <property type="entry name" value="CysPc"/>
    <property type="match status" value="1"/>
</dbReference>
<dbReference type="PROSITE" id="PS50203">
    <property type="entry name" value="CALPAIN_CAT"/>
    <property type="match status" value="1"/>
</dbReference>
<evidence type="ECO:0000313" key="8">
    <source>
        <dbReference type="EMBL" id="KAJ9587490.1"/>
    </source>
</evidence>
<dbReference type="InterPro" id="IPR022684">
    <property type="entry name" value="Calpain_cysteine_protease"/>
</dbReference>
<evidence type="ECO:0000256" key="2">
    <source>
        <dbReference type="ARBA" id="ARBA00022670"/>
    </source>
</evidence>
<comment type="caution">
    <text evidence="6">Lacks conserved residue(s) required for the propagation of feature annotation.</text>
</comment>
<name>A0AAD7ZVM2_DIPPU</name>
<dbReference type="SMART" id="SM00230">
    <property type="entry name" value="CysPc"/>
    <property type="match status" value="1"/>
</dbReference>
<reference evidence="8" key="1">
    <citation type="journal article" date="2023" name="IScience">
        <title>Live-bearing cockroach genome reveals convergent evolutionary mechanisms linked to viviparity in insects and beyond.</title>
        <authorList>
            <person name="Fouks B."/>
            <person name="Harrison M.C."/>
            <person name="Mikhailova A.A."/>
            <person name="Marchal E."/>
            <person name="English S."/>
            <person name="Carruthers M."/>
            <person name="Jennings E.C."/>
            <person name="Chiamaka E.L."/>
            <person name="Frigard R.A."/>
            <person name="Pippel M."/>
            <person name="Attardo G.M."/>
            <person name="Benoit J.B."/>
            <person name="Bornberg-Bauer E."/>
            <person name="Tobe S.S."/>
        </authorList>
    </citation>
    <scope>NUCLEOTIDE SEQUENCE</scope>
    <source>
        <strain evidence="8">Stay&amp;Tobe</strain>
    </source>
</reference>
<feature type="non-terminal residue" evidence="8">
    <location>
        <position position="286"/>
    </location>
</feature>
<dbReference type="InterPro" id="IPR038765">
    <property type="entry name" value="Papain-like_cys_pep_sf"/>
</dbReference>
<dbReference type="EMBL" id="JASPKZ010006267">
    <property type="protein sequence ID" value="KAJ9587490.1"/>
    <property type="molecule type" value="Genomic_DNA"/>
</dbReference>
<dbReference type="GO" id="GO:0006508">
    <property type="term" value="P:proteolysis"/>
    <property type="evidence" value="ECO:0007669"/>
    <property type="project" value="UniProtKB-KW"/>
</dbReference>
<evidence type="ECO:0000256" key="1">
    <source>
        <dbReference type="ARBA" id="ARBA00007623"/>
    </source>
</evidence>
<dbReference type="PRINTS" id="PR00704">
    <property type="entry name" value="CALPAIN"/>
</dbReference>
<keyword evidence="9" id="KW-1185">Reference proteome</keyword>
<dbReference type="Gene3D" id="3.90.70.10">
    <property type="entry name" value="Cysteine proteinases"/>
    <property type="match status" value="1"/>
</dbReference>
<dbReference type="SUPFAM" id="SSF54001">
    <property type="entry name" value="Cysteine proteinases"/>
    <property type="match status" value="1"/>
</dbReference>
<gene>
    <name evidence="8" type="ORF">L9F63_028256</name>
</gene>
<proteinExistence type="inferred from homology"/>
<dbReference type="InterPro" id="IPR001300">
    <property type="entry name" value="Peptidase_C2_calpain_cat"/>
</dbReference>
<dbReference type="Proteomes" id="UP001233999">
    <property type="component" value="Unassembled WGS sequence"/>
</dbReference>
<dbReference type="InterPro" id="IPR000169">
    <property type="entry name" value="Pept_cys_AS"/>
</dbReference>
<dbReference type="AlphaFoldDB" id="A0AAD7ZVM2"/>
<comment type="similarity">
    <text evidence="1">Belongs to the peptidase C2 family.</text>
</comment>
<dbReference type="GO" id="GO:0005737">
    <property type="term" value="C:cytoplasm"/>
    <property type="evidence" value="ECO:0007669"/>
    <property type="project" value="TreeGrafter"/>
</dbReference>
<evidence type="ECO:0000313" key="9">
    <source>
        <dbReference type="Proteomes" id="UP001233999"/>
    </source>
</evidence>
<keyword evidence="4" id="KW-0788">Thiol protease</keyword>
<protein>
    <recommendedName>
        <fullName evidence="7">Calpain catalytic domain-containing protein</fullName>
    </recommendedName>
</protein>
<keyword evidence="3" id="KW-0378">Hydrolase</keyword>
<feature type="active site" evidence="5">
    <location>
        <position position="212"/>
    </location>
</feature>
<reference evidence="8" key="2">
    <citation type="submission" date="2023-05" db="EMBL/GenBank/DDBJ databases">
        <authorList>
            <person name="Fouks B."/>
        </authorList>
    </citation>
    <scope>NUCLEOTIDE SEQUENCE</scope>
    <source>
        <strain evidence="8">Stay&amp;Tobe</strain>
        <tissue evidence="8">Testes</tissue>
    </source>
</reference>
<evidence type="ECO:0000256" key="5">
    <source>
        <dbReference type="PIRSR" id="PIRSR622684-1"/>
    </source>
</evidence>
<organism evidence="8 9">
    <name type="scientific">Diploptera punctata</name>
    <name type="common">Pacific beetle cockroach</name>
    <dbReference type="NCBI Taxonomy" id="6984"/>
    <lineage>
        <taxon>Eukaryota</taxon>
        <taxon>Metazoa</taxon>
        <taxon>Ecdysozoa</taxon>
        <taxon>Arthropoda</taxon>
        <taxon>Hexapoda</taxon>
        <taxon>Insecta</taxon>
        <taxon>Pterygota</taxon>
        <taxon>Neoptera</taxon>
        <taxon>Polyneoptera</taxon>
        <taxon>Dictyoptera</taxon>
        <taxon>Blattodea</taxon>
        <taxon>Blaberoidea</taxon>
        <taxon>Blaberidae</taxon>
        <taxon>Diplopterinae</taxon>
        <taxon>Diploptera</taxon>
    </lineage>
</organism>
<dbReference type="Pfam" id="PF00648">
    <property type="entry name" value="Peptidase_C2"/>
    <property type="match status" value="2"/>
</dbReference>
<evidence type="ECO:0000256" key="6">
    <source>
        <dbReference type="PROSITE-ProRule" id="PRU00239"/>
    </source>
</evidence>
<feature type="domain" description="Calpain catalytic" evidence="7">
    <location>
        <begin position="17"/>
        <end position="272"/>
    </location>
</feature>
<evidence type="ECO:0000256" key="3">
    <source>
        <dbReference type="ARBA" id="ARBA00022801"/>
    </source>
</evidence>
<dbReference type="PROSITE" id="PS00139">
    <property type="entry name" value="THIOL_PROTEASE_CYS"/>
    <property type="match status" value="1"/>
</dbReference>
<feature type="active site" evidence="5">
    <location>
        <position position="75"/>
    </location>
</feature>
<sequence>DESMVADMVSGLEDSELFEDPDFPANTSSLSYSEPDSDYLQDIIWQRPHEISEDPHMFVDGVSRSDVKQGDLGDCWFLSVCAALSRKPELIEKVVPPDQPLFGRNYKGIVYIRFWRFGEWVTVYIDDRLPVRNGSPLYGSCTDSNEFWVAFVEKAYAKLHGSYEALVGGHAIEAFVDLTGGLAEQLDITPKIFRKLRIAFNHGAFVTCAKKNPWGDASEWRGAWSDSDSRWQNVDEETKERMGVTALDDGEFWMEFPDFQSEFQELTIATLGPDFDSDGVTDMPGQ</sequence>
<dbReference type="GO" id="GO:0004198">
    <property type="term" value="F:calcium-dependent cysteine-type endopeptidase activity"/>
    <property type="evidence" value="ECO:0007669"/>
    <property type="project" value="InterPro"/>
</dbReference>
<accession>A0AAD7ZVM2</accession>
<evidence type="ECO:0000256" key="4">
    <source>
        <dbReference type="ARBA" id="ARBA00022807"/>
    </source>
</evidence>
<dbReference type="PANTHER" id="PTHR10183:SF379">
    <property type="entry name" value="CALPAIN-5"/>
    <property type="match status" value="1"/>
</dbReference>
<feature type="non-terminal residue" evidence="8">
    <location>
        <position position="1"/>
    </location>
</feature>
<comment type="caution">
    <text evidence="8">The sequence shown here is derived from an EMBL/GenBank/DDBJ whole genome shotgun (WGS) entry which is preliminary data.</text>
</comment>
<dbReference type="PANTHER" id="PTHR10183">
    <property type="entry name" value="CALPAIN"/>
    <property type="match status" value="1"/>
</dbReference>